<dbReference type="GeneID" id="18913635"/>
<dbReference type="EMBL" id="JH931498">
    <property type="protein sequence ID" value="EKM48053.1"/>
    <property type="molecule type" value="Genomic_DNA"/>
</dbReference>
<evidence type="ECO:0000313" key="2">
    <source>
        <dbReference type="EMBL" id="EKM48053.1"/>
    </source>
</evidence>
<dbReference type="AlphaFoldDB" id="K5VAD6"/>
<keyword evidence="1" id="KW-1133">Transmembrane helix</keyword>
<name>K5VAD6_PHACS</name>
<dbReference type="Proteomes" id="UP000008370">
    <property type="component" value="Unassembled WGS sequence"/>
</dbReference>
<feature type="transmembrane region" description="Helical" evidence="1">
    <location>
        <begin position="215"/>
        <end position="240"/>
    </location>
</feature>
<evidence type="ECO:0000313" key="3">
    <source>
        <dbReference type="Proteomes" id="UP000008370"/>
    </source>
</evidence>
<evidence type="ECO:0000256" key="1">
    <source>
        <dbReference type="SAM" id="Phobius"/>
    </source>
</evidence>
<keyword evidence="1" id="KW-0472">Membrane</keyword>
<dbReference type="KEGG" id="pco:PHACADRAFT_214972"/>
<proteinExistence type="predicted"/>
<dbReference type="RefSeq" id="XP_007403395.1">
    <property type="nucleotide sequence ID" value="XM_007403333.1"/>
</dbReference>
<feature type="non-terminal residue" evidence="2">
    <location>
        <position position="1"/>
    </location>
</feature>
<sequence>MACPAHPSNATLVSALVAALNPSSSPDPVLVQALAASLGPNATSNGNLLQSLTCSGLLSDTCIAICPNQDLAGIGVRIAFYFQSLVSALLVVLSPSDSVPTAWAGTLLTGALVVAAMVSKASGNLTLHHATLVLNFATLSCISSLAVAPMLPIWRLTPGEYFEQDRQQHALGLSASGDKHGRATAALNRRIVESAALRNARKREVKRAQRRARMVLSLALLIQVVLQWAWGVYLFTAWTYSQPACSADTTLVLFLAPFRTRTLNSLATHSNGGGGTRFFSGPSGS</sequence>
<dbReference type="OrthoDB" id="5427664at2759"/>
<feature type="transmembrane region" description="Helical" evidence="1">
    <location>
        <begin position="100"/>
        <end position="118"/>
    </location>
</feature>
<feature type="transmembrane region" description="Helical" evidence="1">
    <location>
        <begin position="130"/>
        <end position="154"/>
    </location>
</feature>
<dbReference type="HOGENOM" id="CLU_978459_0_0_1"/>
<accession>K5VAD6</accession>
<evidence type="ECO:0008006" key="4">
    <source>
        <dbReference type="Google" id="ProtNLM"/>
    </source>
</evidence>
<keyword evidence="3" id="KW-1185">Reference proteome</keyword>
<reference evidence="2 3" key="1">
    <citation type="journal article" date="2012" name="BMC Genomics">
        <title>Comparative genomics of the white-rot fungi, Phanerochaete carnosa and P. chrysosporium, to elucidate the genetic basis of the distinct wood types they colonize.</title>
        <authorList>
            <person name="Suzuki H."/>
            <person name="MacDonald J."/>
            <person name="Syed K."/>
            <person name="Salamov A."/>
            <person name="Hori C."/>
            <person name="Aerts A."/>
            <person name="Henrissat B."/>
            <person name="Wiebenga A."/>
            <person name="vanKuyk P.A."/>
            <person name="Barry K."/>
            <person name="Lindquist E."/>
            <person name="LaButti K."/>
            <person name="Lapidus A."/>
            <person name="Lucas S."/>
            <person name="Coutinho P."/>
            <person name="Gong Y."/>
            <person name="Samejima M."/>
            <person name="Mahadevan R."/>
            <person name="Abou-Zaid M."/>
            <person name="de Vries R.P."/>
            <person name="Igarashi K."/>
            <person name="Yadav J.S."/>
            <person name="Grigoriev I.V."/>
            <person name="Master E.R."/>
        </authorList>
    </citation>
    <scope>NUCLEOTIDE SEQUENCE [LARGE SCALE GENOMIC DNA]</scope>
    <source>
        <strain evidence="2 3">HHB-10118-sp</strain>
    </source>
</reference>
<organism evidence="2 3">
    <name type="scientific">Phanerochaete carnosa (strain HHB-10118-sp)</name>
    <name type="common">White-rot fungus</name>
    <name type="synonym">Peniophora carnosa</name>
    <dbReference type="NCBI Taxonomy" id="650164"/>
    <lineage>
        <taxon>Eukaryota</taxon>
        <taxon>Fungi</taxon>
        <taxon>Dikarya</taxon>
        <taxon>Basidiomycota</taxon>
        <taxon>Agaricomycotina</taxon>
        <taxon>Agaricomycetes</taxon>
        <taxon>Polyporales</taxon>
        <taxon>Phanerochaetaceae</taxon>
        <taxon>Phanerochaete</taxon>
    </lineage>
</organism>
<gene>
    <name evidence="2" type="ORF">PHACADRAFT_214972</name>
</gene>
<feature type="transmembrane region" description="Helical" evidence="1">
    <location>
        <begin position="74"/>
        <end position="93"/>
    </location>
</feature>
<dbReference type="InParanoid" id="K5VAD6"/>
<protein>
    <recommendedName>
        <fullName evidence="4">Transmembrane protein</fullName>
    </recommendedName>
</protein>
<keyword evidence="1" id="KW-0812">Transmembrane</keyword>